<reference evidence="4" key="2">
    <citation type="journal article" date="2017" name="J. Anim. Genet.">
        <title>Multiple reference genome sequences of hot pepper reveal the massive evolution of plant disease resistance genes by retroduplication.</title>
        <authorList>
            <person name="Kim S."/>
            <person name="Park J."/>
            <person name="Yeom S.-I."/>
            <person name="Kim Y.-M."/>
            <person name="Seo E."/>
            <person name="Kim K.-T."/>
            <person name="Kim M.-S."/>
            <person name="Lee J.M."/>
            <person name="Cheong K."/>
            <person name="Shin H.-S."/>
            <person name="Kim S.-B."/>
            <person name="Han K."/>
            <person name="Lee J."/>
            <person name="Park M."/>
            <person name="Lee H.-A."/>
            <person name="Lee H.-Y."/>
            <person name="Lee Y."/>
            <person name="Oh S."/>
            <person name="Lee J.H."/>
            <person name="Choi E."/>
            <person name="Choi E."/>
            <person name="Lee S.E."/>
            <person name="Jeon J."/>
            <person name="Kim H."/>
            <person name="Choi G."/>
            <person name="Song H."/>
            <person name="Lee J."/>
            <person name="Lee S.-C."/>
            <person name="Kwon J.-K."/>
            <person name="Lee H.-Y."/>
            <person name="Koo N."/>
            <person name="Hong Y."/>
            <person name="Kim R.W."/>
            <person name="Kang W.-H."/>
            <person name="Huh J.H."/>
            <person name="Kang B.-C."/>
            <person name="Yang T.-J."/>
            <person name="Lee Y.-H."/>
            <person name="Bennetzen J.L."/>
            <person name="Choi D."/>
        </authorList>
    </citation>
    <scope>NUCLEOTIDE SEQUENCE [LARGE SCALE GENOMIC DNA]</scope>
    <source>
        <strain evidence="4">cv. PBC81</strain>
    </source>
</reference>
<protein>
    <submittedName>
        <fullName evidence="3">Uncharacterized protein</fullName>
    </submittedName>
</protein>
<evidence type="ECO:0000313" key="3">
    <source>
        <dbReference type="EMBL" id="PHT48783.1"/>
    </source>
</evidence>
<keyword evidence="2" id="KW-0040">ANK repeat</keyword>
<dbReference type="InterPro" id="IPR036770">
    <property type="entry name" value="Ankyrin_rpt-contain_sf"/>
</dbReference>
<gene>
    <name evidence="3" type="ORF">CQW23_12991</name>
</gene>
<dbReference type="OrthoDB" id="1847170at2759"/>
<accession>A0A2G2WU76</accession>
<reference evidence="3 4" key="1">
    <citation type="journal article" date="2017" name="Genome Biol.">
        <title>New reference genome sequences of hot pepper reveal the massive evolution of plant disease-resistance genes by retroduplication.</title>
        <authorList>
            <person name="Kim S."/>
            <person name="Park J."/>
            <person name="Yeom S.I."/>
            <person name="Kim Y.M."/>
            <person name="Seo E."/>
            <person name="Kim K.T."/>
            <person name="Kim M.S."/>
            <person name="Lee J.M."/>
            <person name="Cheong K."/>
            <person name="Shin H.S."/>
            <person name="Kim S.B."/>
            <person name="Han K."/>
            <person name="Lee J."/>
            <person name="Park M."/>
            <person name="Lee H.A."/>
            <person name="Lee H.Y."/>
            <person name="Lee Y."/>
            <person name="Oh S."/>
            <person name="Lee J.H."/>
            <person name="Choi E."/>
            <person name="Choi E."/>
            <person name="Lee S.E."/>
            <person name="Jeon J."/>
            <person name="Kim H."/>
            <person name="Choi G."/>
            <person name="Song H."/>
            <person name="Lee J."/>
            <person name="Lee S.C."/>
            <person name="Kwon J.K."/>
            <person name="Lee H.Y."/>
            <person name="Koo N."/>
            <person name="Hong Y."/>
            <person name="Kim R.W."/>
            <person name="Kang W.H."/>
            <person name="Huh J.H."/>
            <person name="Kang B.C."/>
            <person name="Yang T.J."/>
            <person name="Lee Y.H."/>
            <person name="Bennetzen J.L."/>
            <person name="Choi D."/>
        </authorList>
    </citation>
    <scope>NUCLEOTIDE SEQUENCE [LARGE SCALE GENOMIC DNA]</scope>
    <source>
        <strain evidence="4">cv. PBC81</strain>
    </source>
</reference>
<comment type="caution">
    <text evidence="3">The sequence shown here is derived from an EMBL/GenBank/DDBJ whole genome shotgun (WGS) entry which is preliminary data.</text>
</comment>
<evidence type="ECO:0000313" key="4">
    <source>
        <dbReference type="Proteomes" id="UP000224567"/>
    </source>
</evidence>
<sequence length="247" mass="28679">MFLYDISSRENIELTGNQIKETKMDPTLYNAAVEGNIIKDSEFEFPFNKAREIPLYLAAESGLREVLIDILNSYKQPTSSADPLNRTPMHAAVIQEHTVKMTGQQQFIFQPVQLLNRCPDCWEMLDSNGQNDLHEAILYSQANVVDYLLNSRKWDKLVEDTDNDGNTPLHLLASSKFWGYVPLELKDHPRAEKMSYKKENKTPFEVAVYRKEWMVDKDRIAPSLYHDFFVSFTQLGRRVLKLNQLDQ</sequence>
<name>A0A2G2WU76_CAPBA</name>
<proteinExistence type="predicted"/>
<dbReference type="STRING" id="33114.A0A2G2WU76"/>
<dbReference type="GO" id="GO:0005886">
    <property type="term" value="C:plasma membrane"/>
    <property type="evidence" value="ECO:0007669"/>
    <property type="project" value="TreeGrafter"/>
</dbReference>
<dbReference type="Proteomes" id="UP000224567">
    <property type="component" value="Unassembled WGS sequence"/>
</dbReference>
<dbReference type="Gene3D" id="1.25.40.20">
    <property type="entry name" value="Ankyrin repeat-containing domain"/>
    <property type="match status" value="1"/>
</dbReference>
<dbReference type="AlphaFoldDB" id="A0A2G2WU76"/>
<dbReference type="SUPFAM" id="SSF48403">
    <property type="entry name" value="Ankyrin repeat"/>
    <property type="match status" value="1"/>
</dbReference>
<dbReference type="PANTHER" id="PTHR24186">
    <property type="entry name" value="PROTEIN PHOSPHATASE 1 REGULATORY SUBUNIT"/>
    <property type="match status" value="1"/>
</dbReference>
<dbReference type="PANTHER" id="PTHR24186:SF50">
    <property type="entry name" value="ANKYRIN REPEAT-CONTAINING PROTEIN ITN1-LIKE ISOFORM X1"/>
    <property type="match status" value="1"/>
</dbReference>
<evidence type="ECO:0000256" key="2">
    <source>
        <dbReference type="ARBA" id="ARBA00023043"/>
    </source>
</evidence>
<keyword evidence="4" id="KW-1185">Reference proteome</keyword>
<evidence type="ECO:0000256" key="1">
    <source>
        <dbReference type="ARBA" id="ARBA00022737"/>
    </source>
</evidence>
<keyword evidence="1" id="KW-0677">Repeat</keyword>
<organism evidence="3 4">
    <name type="scientific">Capsicum baccatum</name>
    <name type="common">Peruvian pepper</name>
    <dbReference type="NCBI Taxonomy" id="33114"/>
    <lineage>
        <taxon>Eukaryota</taxon>
        <taxon>Viridiplantae</taxon>
        <taxon>Streptophyta</taxon>
        <taxon>Embryophyta</taxon>
        <taxon>Tracheophyta</taxon>
        <taxon>Spermatophyta</taxon>
        <taxon>Magnoliopsida</taxon>
        <taxon>eudicotyledons</taxon>
        <taxon>Gunneridae</taxon>
        <taxon>Pentapetalae</taxon>
        <taxon>asterids</taxon>
        <taxon>lamiids</taxon>
        <taxon>Solanales</taxon>
        <taxon>Solanaceae</taxon>
        <taxon>Solanoideae</taxon>
        <taxon>Capsiceae</taxon>
        <taxon>Capsicum</taxon>
    </lineage>
</organism>
<dbReference type="EMBL" id="MLFT02000005">
    <property type="protein sequence ID" value="PHT48783.1"/>
    <property type="molecule type" value="Genomic_DNA"/>
</dbReference>